<dbReference type="OrthoDB" id="5801306at2"/>
<dbReference type="InterPro" id="IPR049809">
    <property type="entry name" value="YehF/YfeS-like_WGR"/>
</dbReference>
<dbReference type="EMBL" id="UGHR01000001">
    <property type="protein sequence ID" value="STQ90015.1"/>
    <property type="molecule type" value="Genomic_DNA"/>
</dbReference>
<protein>
    <submittedName>
        <fullName evidence="3">WGR domain-containing protein</fullName>
    </submittedName>
</protein>
<evidence type="ECO:0000313" key="4">
    <source>
        <dbReference type="Proteomes" id="UP000255108"/>
    </source>
</evidence>
<dbReference type="Pfam" id="PF05406">
    <property type="entry name" value="WGR"/>
    <property type="match status" value="1"/>
</dbReference>
<dbReference type="InterPro" id="IPR008893">
    <property type="entry name" value="WGR_domain"/>
</dbReference>
<sequence>MAKKLSEEHQQLLDQLQSARCIEWHSIDPSRNRFRFYIIECLPADLFGMLELTIRNGRIGHVSANKPRCLVVVESVQEQVTAMRKECARRLKHGYMPVIVHQ</sequence>
<evidence type="ECO:0000313" key="3">
    <source>
        <dbReference type="EMBL" id="TCU84549.1"/>
    </source>
</evidence>
<dbReference type="Proteomes" id="UP000255108">
    <property type="component" value="Unassembled WGS sequence"/>
</dbReference>
<dbReference type="Proteomes" id="UP000295794">
    <property type="component" value="Unassembled WGS sequence"/>
</dbReference>
<dbReference type="EMBL" id="SMBT01000009">
    <property type="protein sequence ID" value="TCU84549.1"/>
    <property type="molecule type" value="Genomic_DNA"/>
</dbReference>
<dbReference type="InterPro" id="IPR036930">
    <property type="entry name" value="WGR_dom_sf"/>
</dbReference>
<proteinExistence type="predicted"/>
<dbReference type="SUPFAM" id="SSF142921">
    <property type="entry name" value="WGR domain-like"/>
    <property type="match status" value="1"/>
</dbReference>
<feature type="domain" description="WGR" evidence="1">
    <location>
        <begin position="26"/>
        <end position="95"/>
    </location>
</feature>
<organism evidence="2 4">
    <name type="scientific">Iodobacter fluviatilis</name>
    <dbReference type="NCBI Taxonomy" id="537"/>
    <lineage>
        <taxon>Bacteria</taxon>
        <taxon>Pseudomonadati</taxon>
        <taxon>Pseudomonadota</taxon>
        <taxon>Betaproteobacteria</taxon>
        <taxon>Neisseriales</taxon>
        <taxon>Chitinibacteraceae</taxon>
        <taxon>Iodobacter</taxon>
    </lineage>
</organism>
<dbReference type="CDD" id="cd07996">
    <property type="entry name" value="WGR_MMR_like"/>
    <property type="match status" value="1"/>
</dbReference>
<accession>A0A377Q5I6</accession>
<dbReference type="RefSeq" id="WP_115226402.1">
    <property type="nucleotide sequence ID" value="NZ_CAWOLO010000009.1"/>
</dbReference>
<name>A0A377Q5I6_9NEIS</name>
<gene>
    <name evidence="3" type="ORF">EV682_10974</name>
    <name evidence="2" type="ORF">NCTC11159_01073</name>
</gene>
<evidence type="ECO:0000313" key="2">
    <source>
        <dbReference type="EMBL" id="STQ90015.1"/>
    </source>
</evidence>
<evidence type="ECO:0000259" key="1">
    <source>
        <dbReference type="Pfam" id="PF05406"/>
    </source>
</evidence>
<keyword evidence="5" id="KW-1185">Reference proteome</keyword>
<reference evidence="3 5" key="2">
    <citation type="submission" date="2019-03" db="EMBL/GenBank/DDBJ databases">
        <title>Genomic Encyclopedia of Type Strains, Phase IV (KMG-IV): sequencing the most valuable type-strain genomes for metagenomic binning, comparative biology and taxonomic classification.</title>
        <authorList>
            <person name="Goeker M."/>
        </authorList>
    </citation>
    <scope>NUCLEOTIDE SEQUENCE [LARGE SCALE GENOMIC DNA]</scope>
    <source>
        <strain evidence="3 5">DSM 3764</strain>
    </source>
</reference>
<reference evidence="2 4" key="1">
    <citation type="submission" date="2018-06" db="EMBL/GenBank/DDBJ databases">
        <authorList>
            <consortium name="Pathogen Informatics"/>
            <person name="Doyle S."/>
        </authorList>
    </citation>
    <scope>NUCLEOTIDE SEQUENCE [LARGE SCALE GENOMIC DNA]</scope>
    <source>
        <strain evidence="2 4">NCTC11159</strain>
    </source>
</reference>
<evidence type="ECO:0000313" key="5">
    <source>
        <dbReference type="Proteomes" id="UP000295794"/>
    </source>
</evidence>
<dbReference type="AlphaFoldDB" id="A0A377Q5I6"/>